<dbReference type="AlphaFoldDB" id="A0A0G1VIH0"/>
<evidence type="ECO:0000313" key="2">
    <source>
        <dbReference type="EMBL" id="KKW06308.1"/>
    </source>
</evidence>
<accession>A0A0G1VIH0</accession>
<reference evidence="2 3" key="1">
    <citation type="journal article" date="2015" name="Nature">
        <title>rRNA introns, odd ribosomes, and small enigmatic genomes across a large radiation of phyla.</title>
        <authorList>
            <person name="Brown C.T."/>
            <person name="Hug L.A."/>
            <person name="Thomas B.C."/>
            <person name="Sharon I."/>
            <person name="Castelle C.J."/>
            <person name="Singh A."/>
            <person name="Wilkins M.J."/>
            <person name="Williams K.H."/>
            <person name="Banfield J.F."/>
        </authorList>
    </citation>
    <scope>NUCLEOTIDE SEQUENCE [LARGE SCALE GENOMIC DNA]</scope>
</reference>
<sequence>MQKNKFGLAWWNTLSAREKEAEIAPLLDQGLTSSAIAIELGLLTRNRVITVRSRIKTYREKNGISISSWADGPPVRPHKELEHVKDVPTDAPFYLAGSARRRYGRPPSVLAREKKERGYQDTDTDFGGRMSPFPTPREVSNNPNDLSRAEIHALATLYRD</sequence>
<proteinExistence type="predicted"/>
<feature type="region of interest" description="Disordered" evidence="1">
    <location>
        <begin position="104"/>
        <end position="147"/>
    </location>
</feature>
<organism evidence="2 3">
    <name type="scientific">Candidatus Kaiserbacteria bacterium GW2011_GWC2_49_12</name>
    <dbReference type="NCBI Taxonomy" id="1618675"/>
    <lineage>
        <taxon>Bacteria</taxon>
        <taxon>Candidatus Kaiseribacteriota</taxon>
    </lineage>
</organism>
<protein>
    <submittedName>
        <fullName evidence="2">Uncharacterized protein</fullName>
    </submittedName>
</protein>
<dbReference type="EMBL" id="LCPV01000041">
    <property type="protein sequence ID" value="KKW06308.1"/>
    <property type="molecule type" value="Genomic_DNA"/>
</dbReference>
<name>A0A0G1VIH0_9BACT</name>
<gene>
    <name evidence="2" type="ORF">UY39_C0041G0004</name>
</gene>
<feature type="compositionally biased region" description="Basic and acidic residues" evidence="1">
    <location>
        <begin position="111"/>
        <end position="120"/>
    </location>
</feature>
<dbReference type="Proteomes" id="UP000034589">
    <property type="component" value="Unassembled WGS sequence"/>
</dbReference>
<evidence type="ECO:0000313" key="3">
    <source>
        <dbReference type="Proteomes" id="UP000034589"/>
    </source>
</evidence>
<comment type="caution">
    <text evidence="2">The sequence shown here is derived from an EMBL/GenBank/DDBJ whole genome shotgun (WGS) entry which is preliminary data.</text>
</comment>
<evidence type="ECO:0000256" key="1">
    <source>
        <dbReference type="SAM" id="MobiDB-lite"/>
    </source>
</evidence>